<evidence type="ECO:0000313" key="1">
    <source>
        <dbReference type="EMBL" id="MBX37945.1"/>
    </source>
</evidence>
<sequence length="40" mass="4904">MNPRWFFKEKLYQQLSYPMLITGFKHPTETTKENNNNNNK</sequence>
<accession>A0A2P2N680</accession>
<dbReference type="EMBL" id="GGEC01057461">
    <property type="protein sequence ID" value="MBX37945.1"/>
    <property type="molecule type" value="Transcribed_RNA"/>
</dbReference>
<proteinExistence type="predicted"/>
<reference evidence="1" key="1">
    <citation type="submission" date="2018-02" db="EMBL/GenBank/DDBJ databases">
        <title>Rhizophora mucronata_Transcriptome.</title>
        <authorList>
            <person name="Meera S.P."/>
            <person name="Sreeshan A."/>
            <person name="Augustine A."/>
        </authorList>
    </citation>
    <scope>NUCLEOTIDE SEQUENCE</scope>
    <source>
        <tissue evidence="1">Leaf</tissue>
    </source>
</reference>
<dbReference type="AlphaFoldDB" id="A0A2P2N680"/>
<organism evidence="1">
    <name type="scientific">Rhizophora mucronata</name>
    <name type="common">Asiatic mangrove</name>
    <dbReference type="NCBI Taxonomy" id="61149"/>
    <lineage>
        <taxon>Eukaryota</taxon>
        <taxon>Viridiplantae</taxon>
        <taxon>Streptophyta</taxon>
        <taxon>Embryophyta</taxon>
        <taxon>Tracheophyta</taxon>
        <taxon>Spermatophyta</taxon>
        <taxon>Magnoliopsida</taxon>
        <taxon>eudicotyledons</taxon>
        <taxon>Gunneridae</taxon>
        <taxon>Pentapetalae</taxon>
        <taxon>rosids</taxon>
        <taxon>fabids</taxon>
        <taxon>Malpighiales</taxon>
        <taxon>Rhizophoraceae</taxon>
        <taxon>Rhizophora</taxon>
    </lineage>
</organism>
<protein>
    <submittedName>
        <fullName evidence="1">Uncharacterized protein</fullName>
    </submittedName>
</protein>
<name>A0A2P2N680_RHIMU</name>